<dbReference type="InterPro" id="IPR016187">
    <property type="entry name" value="CTDL_fold"/>
</dbReference>
<feature type="signal peptide" evidence="1">
    <location>
        <begin position="1"/>
        <end position="21"/>
    </location>
</feature>
<organism evidence="3 4">
    <name type="scientific">Mesorhabditis belari</name>
    <dbReference type="NCBI Taxonomy" id="2138241"/>
    <lineage>
        <taxon>Eukaryota</taxon>
        <taxon>Metazoa</taxon>
        <taxon>Ecdysozoa</taxon>
        <taxon>Nematoda</taxon>
        <taxon>Chromadorea</taxon>
        <taxon>Rhabditida</taxon>
        <taxon>Rhabditina</taxon>
        <taxon>Rhabditomorpha</taxon>
        <taxon>Rhabditoidea</taxon>
        <taxon>Rhabditidae</taxon>
        <taxon>Mesorhabditinae</taxon>
        <taxon>Mesorhabditis</taxon>
    </lineage>
</organism>
<sequence length="310" mass="34223">MLRFWVSIGFSLLIHTEFCSAFCPKNGISGSTAGSCFFGLELNKTFDDANNFCATYFNGKLASITTPLDDSKVLELARSFFKSAENVWLGGTYDGSKIEWLDGSPDVYQNFVSETAPGKVVLNLKGGQWSTPTWNSMIPFICLVKDNDISTPSPSPTVPSPNTCPNSSPCPSGWTYIETFKSCYKLIYTVNGASGDENCRVANANLASIHSPEENKIVYELTKTGVNDLQAWILFGGQRTGLGVDDWKWSDGSPWNYTNWAPGEPNNYSGNSYCVRFYADVTNPAMTAKWDDWPCDMAYRAALCQQPAKF</sequence>
<evidence type="ECO:0000313" key="4">
    <source>
        <dbReference type="WBParaSite" id="MBELARI_LOCUS16706"/>
    </source>
</evidence>
<evidence type="ECO:0000259" key="2">
    <source>
        <dbReference type="PROSITE" id="PS50041"/>
    </source>
</evidence>
<dbReference type="PANTHER" id="PTHR22803">
    <property type="entry name" value="MANNOSE, PHOSPHOLIPASE, LECTIN RECEPTOR RELATED"/>
    <property type="match status" value="1"/>
</dbReference>
<dbReference type="SUPFAM" id="SSF56436">
    <property type="entry name" value="C-type lectin-like"/>
    <property type="match status" value="2"/>
</dbReference>
<feature type="domain" description="C-type lectin" evidence="2">
    <location>
        <begin position="32"/>
        <end position="143"/>
    </location>
</feature>
<protein>
    <submittedName>
        <fullName evidence="4">C-type lectin domain-containing protein</fullName>
    </submittedName>
</protein>
<dbReference type="Pfam" id="PF00059">
    <property type="entry name" value="Lectin_C"/>
    <property type="match status" value="2"/>
</dbReference>
<dbReference type="InterPro" id="IPR016186">
    <property type="entry name" value="C-type_lectin-like/link_sf"/>
</dbReference>
<accession>A0AAF3ERR0</accession>
<dbReference type="InterPro" id="IPR050111">
    <property type="entry name" value="C-type_lectin/snaclec_domain"/>
</dbReference>
<dbReference type="Proteomes" id="UP000887575">
    <property type="component" value="Unassembled WGS sequence"/>
</dbReference>
<keyword evidence="1" id="KW-0732">Signal</keyword>
<evidence type="ECO:0000256" key="1">
    <source>
        <dbReference type="SAM" id="SignalP"/>
    </source>
</evidence>
<proteinExistence type="predicted"/>
<keyword evidence="3" id="KW-1185">Reference proteome</keyword>
<name>A0AAF3ERR0_9BILA</name>
<dbReference type="WBParaSite" id="MBELARI_LOCUS16706">
    <property type="protein sequence ID" value="MBELARI_LOCUS16706"/>
    <property type="gene ID" value="MBELARI_LOCUS16706"/>
</dbReference>
<feature type="domain" description="C-type lectin" evidence="2">
    <location>
        <begin position="183"/>
        <end position="296"/>
    </location>
</feature>
<dbReference type="SMART" id="SM00034">
    <property type="entry name" value="CLECT"/>
    <property type="match status" value="2"/>
</dbReference>
<dbReference type="Gene3D" id="3.10.100.10">
    <property type="entry name" value="Mannose-Binding Protein A, subunit A"/>
    <property type="match status" value="2"/>
</dbReference>
<dbReference type="CDD" id="cd00037">
    <property type="entry name" value="CLECT"/>
    <property type="match status" value="2"/>
</dbReference>
<dbReference type="PROSITE" id="PS50041">
    <property type="entry name" value="C_TYPE_LECTIN_2"/>
    <property type="match status" value="2"/>
</dbReference>
<dbReference type="AlphaFoldDB" id="A0AAF3ERR0"/>
<reference evidence="4" key="1">
    <citation type="submission" date="2024-02" db="UniProtKB">
        <authorList>
            <consortium name="WormBaseParasite"/>
        </authorList>
    </citation>
    <scope>IDENTIFICATION</scope>
</reference>
<feature type="chain" id="PRO_5041915006" evidence="1">
    <location>
        <begin position="22"/>
        <end position="310"/>
    </location>
</feature>
<evidence type="ECO:0000313" key="3">
    <source>
        <dbReference type="Proteomes" id="UP000887575"/>
    </source>
</evidence>
<dbReference type="InterPro" id="IPR001304">
    <property type="entry name" value="C-type_lectin-like"/>
</dbReference>